<evidence type="ECO:0000256" key="2">
    <source>
        <dbReference type="ARBA" id="ARBA00008641"/>
    </source>
</evidence>
<accession>A0AAD9MX54</accession>
<dbReference type="Proteomes" id="UP001208570">
    <property type="component" value="Unassembled WGS sequence"/>
</dbReference>
<dbReference type="GO" id="GO:0005770">
    <property type="term" value="C:late endosome"/>
    <property type="evidence" value="ECO:0007669"/>
    <property type="project" value="UniProtKB-SubCell"/>
</dbReference>
<dbReference type="InterPro" id="IPR042431">
    <property type="entry name" value="FAM45"/>
</dbReference>
<evidence type="ECO:0000256" key="3">
    <source>
        <dbReference type="ARBA" id="ARBA00022658"/>
    </source>
</evidence>
<evidence type="ECO:0000259" key="5">
    <source>
        <dbReference type="PROSITE" id="PS50211"/>
    </source>
</evidence>
<dbReference type="GO" id="GO:0015031">
    <property type="term" value="P:protein transport"/>
    <property type="evidence" value="ECO:0007669"/>
    <property type="project" value="TreeGrafter"/>
</dbReference>
<feature type="domain" description="UDENN" evidence="5">
    <location>
        <begin position="1"/>
        <end position="280"/>
    </location>
</feature>
<keyword evidence="3" id="KW-0344">Guanine-nucleotide releasing factor</keyword>
<protein>
    <recommendedName>
        <fullName evidence="5">UDENN domain-containing protein</fullName>
    </recommendedName>
</protein>
<keyword evidence="7" id="KW-1185">Reference proteome</keyword>
<dbReference type="InterPro" id="IPR037516">
    <property type="entry name" value="Tripartite_DENN"/>
</dbReference>
<comment type="caution">
    <text evidence="6">The sequence shown here is derived from an EMBL/GenBank/DDBJ whole genome shotgun (WGS) entry which is preliminary data.</text>
</comment>
<dbReference type="PANTHER" id="PTHR28544">
    <property type="entry name" value="PROTEIN FAM45A-RELATED"/>
    <property type="match status" value="1"/>
</dbReference>
<comment type="subcellular location">
    <subcellularLocation>
        <location evidence="1">Late endosome</location>
    </subcellularLocation>
</comment>
<dbReference type="PROSITE" id="PS50211">
    <property type="entry name" value="DENN"/>
    <property type="match status" value="1"/>
</dbReference>
<evidence type="ECO:0000256" key="1">
    <source>
        <dbReference type="ARBA" id="ARBA00004603"/>
    </source>
</evidence>
<evidence type="ECO:0000313" key="7">
    <source>
        <dbReference type="Proteomes" id="UP001208570"/>
    </source>
</evidence>
<dbReference type="GO" id="GO:2000641">
    <property type="term" value="P:regulation of early endosome to late endosome transport"/>
    <property type="evidence" value="ECO:0007669"/>
    <property type="project" value="TreeGrafter"/>
</dbReference>
<reference evidence="6" key="1">
    <citation type="journal article" date="2023" name="Mol. Biol. Evol.">
        <title>Third-Generation Sequencing Reveals the Adaptive Role of the Epigenome in Three Deep-Sea Polychaetes.</title>
        <authorList>
            <person name="Perez M."/>
            <person name="Aroh O."/>
            <person name="Sun Y."/>
            <person name="Lan Y."/>
            <person name="Juniper S.K."/>
            <person name="Young C.R."/>
            <person name="Angers B."/>
            <person name="Qian P.Y."/>
        </authorList>
    </citation>
    <scope>NUCLEOTIDE SEQUENCE</scope>
    <source>
        <strain evidence="6">P08H-3</strain>
    </source>
</reference>
<evidence type="ECO:0000313" key="6">
    <source>
        <dbReference type="EMBL" id="KAK2148735.1"/>
    </source>
</evidence>
<dbReference type="GO" id="GO:0005085">
    <property type="term" value="F:guanyl-nucleotide exchange factor activity"/>
    <property type="evidence" value="ECO:0007669"/>
    <property type="project" value="UniProtKB-KW"/>
</dbReference>
<dbReference type="EMBL" id="JAODUP010000486">
    <property type="protein sequence ID" value="KAK2148735.1"/>
    <property type="molecule type" value="Genomic_DNA"/>
</dbReference>
<name>A0AAD9MX54_9ANNE</name>
<evidence type="ECO:0000256" key="4">
    <source>
        <dbReference type="ARBA" id="ARBA00022753"/>
    </source>
</evidence>
<dbReference type="PANTHER" id="PTHR28544:SF1">
    <property type="entry name" value="DENN DOMAIN-CONTAINING PROTEIN 10-RELATED"/>
    <property type="match status" value="1"/>
</dbReference>
<keyword evidence="4" id="KW-0967">Endosome</keyword>
<comment type="similarity">
    <text evidence="2">Belongs to the DENND10 family.</text>
</comment>
<dbReference type="Pfam" id="PF08616">
    <property type="entry name" value="SPA"/>
    <property type="match status" value="1"/>
</dbReference>
<gene>
    <name evidence="6" type="ORF">LSH36_486g06053</name>
</gene>
<dbReference type="GO" id="GO:0031267">
    <property type="term" value="F:small GTPase binding"/>
    <property type="evidence" value="ECO:0007669"/>
    <property type="project" value="TreeGrafter"/>
</dbReference>
<organism evidence="6 7">
    <name type="scientific">Paralvinella palmiformis</name>
    <dbReference type="NCBI Taxonomy" id="53620"/>
    <lineage>
        <taxon>Eukaryota</taxon>
        <taxon>Metazoa</taxon>
        <taxon>Spiralia</taxon>
        <taxon>Lophotrochozoa</taxon>
        <taxon>Annelida</taxon>
        <taxon>Polychaeta</taxon>
        <taxon>Sedentaria</taxon>
        <taxon>Canalipalpata</taxon>
        <taxon>Terebellida</taxon>
        <taxon>Terebelliformia</taxon>
        <taxon>Alvinellidae</taxon>
        <taxon>Paralvinella</taxon>
    </lineage>
</organism>
<dbReference type="AlphaFoldDB" id="A0AAD9MX54"/>
<sequence>MTEKDVHGDVLWVWSYPAVSRELRDLFIRKSGLSDDTDSNVLQPFICSQFQKWWHYIFTIKTESAALPKVTHVSLVLLTRDFNPEKYECLASILTKLYTKTGNPASMLESYLSVITKGKCNSEDNGMFVVTEYDRRQAFTAACIRDIIAKFGIEVILLVTGMLLKKRIVLYHSSVEELLTVTRSLPAFVWHRQDWAMIYPYVLFGSPEMSEMKSHSHFVAGFRDASVENRPDLYDLFVNLSTNEIVVATHAKDEVFHAVLPLSGQKECLFAVAHHGTSAL</sequence>
<proteinExistence type="inferred from homology"/>